<keyword evidence="1" id="KW-0472">Membrane</keyword>
<dbReference type="Proteomes" id="UP000020595">
    <property type="component" value="Unassembled WGS sequence"/>
</dbReference>
<keyword evidence="1" id="KW-0812">Transmembrane</keyword>
<reference evidence="2 3" key="1">
    <citation type="submission" date="2014-02" db="EMBL/GenBank/DDBJ databases">
        <title>Comparative genomics and transcriptomics to identify genetic mechanisms underlying the emergence of carbapenem resistant Acinetobacter baumannii (CRAb).</title>
        <authorList>
            <person name="Harris A.D."/>
            <person name="Johnson K.J."/>
            <person name="George J."/>
            <person name="Shefchek K."/>
            <person name="Daugherty S.C."/>
            <person name="Parankush S."/>
            <person name="Sadzewicz L."/>
            <person name="Tallon L."/>
            <person name="Sengamalay N."/>
            <person name="Hazen T.H."/>
            <person name="Rasko D.A."/>
        </authorList>
    </citation>
    <scope>NUCLEOTIDE SEQUENCE [LARGE SCALE GENOMIC DNA]</scope>
    <source>
        <strain evidence="2 3">1295743</strain>
    </source>
</reference>
<organism evidence="2 3">
    <name type="scientific">Acinetobacter baumannii (strain 1295743)</name>
    <dbReference type="NCBI Taxonomy" id="1310613"/>
    <lineage>
        <taxon>Bacteria</taxon>
        <taxon>Pseudomonadati</taxon>
        <taxon>Pseudomonadota</taxon>
        <taxon>Gammaproteobacteria</taxon>
        <taxon>Moraxellales</taxon>
        <taxon>Moraxellaceae</taxon>
        <taxon>Acinetobacter</taxon>
        <taxon>Acinetobacter calcoaceticus/baumannii complex</taxon>
    </lineage>
</organism>
<protein>
    <submittedName>
        <fullName evidence="2">Uncharacterized protein</fullName>
    </submittedName>
</protein>
<evidence type="ECO:0000256" key="1">
    <source>
        <dbReference type="SAM" id="Phobius"/>
    </source>
</evidence>
<evidence type="ECO:0000313" key="3">
    <source>
        <dbReference type="Proteomes" id="UP000020595"/>
    </source>
</evidence>
<proteinExistence type="predicted"/>
<accession>A0A009HK02</accession>
<sequence>MKTSTQNKSLDFIESIIYRILKGGAYTLLAIAGIYLAVALYIGMRELPSRIEYAKNQYWEYQELKEKIQVTSINE</sequence>
<evidence type="ECO:0000313" key="2">
    <source>
        <dbReference type="EMBL" id="EXB03375.1"/>
    </source>
</evidence>
<dbReference type="EMBL" id="JEWH01000100">
    <property type="protein sequence ID" value="EXB03375.1"/>
    <property type="molecule type" value="Genomic_DNA"/>
</dbReference>
<comment type="caution">
    <text evidence="2">The sequence shown here is derived from an EMBL/GenBank/DDBJ whole genome shotgun (WGS) entry which is preliminary data.</text>
</comment>
<keyword evidence="1" id="KW-1133">Transmembrane helix</keyword>
<feature type="transmembrane region" description="Helical" evidence="1">
    <location>
        <begin position="20"/>
        <end position="42"/>
    </location>
</feature>
<dbReference type="AlphaFoldDB" id="A0A009HK02"/>
<dbReference type="PATRIC" id="fig|1310613.3.peg.3927"/>
<name>A0A009HK02_ACIB9</name>
<gene>
    <name evidence="2" type="ORF">J512_4118</name>
</gene>